<name>A0A1G2BD98_9BACT</name>
<reference evidence="1 2" key="1">
    <citation type="journal article" date="2016" name="Nat. Commun.">
        <title>Thousands of microbial genomes shed light on interconnected biogeochemical processes in an aquifer system.</title>
        <authorList>
            <person name="Anantharaman K."/>
            <person name="Brown C.T."/>
            <person name="Hug L.A."/>
            <person name="Sharon I."/>
            <person name="Castelle C.J."/>
            <person name="Probst A.J."/>
            <person name="Thomas B.C."/>
            <person name="Singh A."/>
            <person name="Wilkins M.J."/>
            <person name="Karaoz U."/>
            <person name="Brodie E.L."/>
            <person name="Williams K.H."/>
            <person name="Hubbard S.S."/>
            <person name="Banfield J.F."/>
        </authorList>
    </citation>
    <scope>NUCLEOTIDE SEQUENCE [LARGE SCALE GENOMIC DNA]</scope>
</reference>
<evidence type="ECO:0000313" key="1">
    <source>
        <dbReference type="EMBL" id="OGY86187.1"/>
    </source>
</evidence>
<dbReference type="Proteomes" id="UP000176420">
    <property type="component" value="Unassembled WGS sequence"/>
</dbReference>
<dbReference type="EMBL" id="MHKI01000024">
    <property type="protein sequence ID" value="OGY86187.1"/>
    <property type="molecule type" value="Genomic_DNA"/>
</dbReference>
<evidence type="ECO:0000313" key="2">
    <source>
        <dbReference type="Proteomes" id="UP000176420"/>
    </source>
</evidence>
<gene>
    <name evidence="1" type="ORF">A2319_03320</name>
</gene>
<sequence length="551" mass="64212">MPEIKKICTITGKEFSISEQEQELRKKFGVELPDIHPYERLRYLFTFRNYHTLYARKCDMCQKNFLSVHDPASPFQVYCMSCWYSDKWTPPELELDLDKPFFEQLEILTKKTPRLGQIAAKPMENSDYCNACSGLKNCYMTFNATGCEDCYFCIGTSYAKDSIDLGVCEKSELSYDSQSCNGCYHVFWSEYLENCQDCYFLYDCADCSECALSTGLRHARHVFLNEQLNEREYAEKVKELQKGDYQKLQEHRKKFEELKKNYKNKYLIGVKNEDVSGNFIYTSKSIEDSYLIIDSENCVNIANVWNAKDCLDIASFGVMNAENCYCCCAIGLDVMNLRYCTLCITGSHDLEYCVELSASHDCFGCIGGNKNEYKILNKQYSKEDYKKTVAKLKEKMKERGEYGKPQPQTLNPFAYNEGLAMIHMPLKKAEAEKLGYKWKEKKIPQVPADKVYQPKDNINDENWADFQGKFVICEKSKRPFKIIKQEFDFYKKHNIPLPRIHPEVRMLDRYPSDLLFNLHKAQCANCQTTLQTSMPKKDQVLCEACYQETIY</sequence>
<organism evidence="1 2">
    <name type="scientific">Candidatus Kerfeldbacteria bacterium RIFOXYB2_FULL_38_14</name>
    <dbReference type="NCBI Taxonomy" id="1798547"/>
    <lineage>
        <taxon>Bacteria</taxon>
        <taxon>Candidatus Kerfeldiibacteriota</taxon>
    </lineage>
</organism>
<accession>A0A1G2BD98</accession>
<protein>
    <submittedName>
        <fullName evidence="1">Uncharacterized protein</fullName>
    </submittedName>
</protein>
<dbReference type="AlphaFoldDB" id="A0A1G2BD98"/>
<proteinExistence type="predicted"/>
<comment type="caution">
    <text evidence="1">The sequence shown here is derived from an EMBL/GenBank/DDBJ whole genome shotgun (WGS) entry which is preliminary data.</text>
</comment>